<evidence type="ECO:0000256" key="4">
    <source>
        <dbReference type="ARBA" id="ARBA00022723"/>
    </source>
</evidence>
<feature type="domain" description="Aminotransferase class V" evidence="9">
    <location>
        <begin position="6"/>
        <end position="376"/>
    </location>
</feature>
<dbReference type="InterPro" id="IPR015421">
    <property type="entry name" value="PyrdxlP-dep_Trfase_major"/>
</dbReference>
<organism evidence="10 11">
    <name type="scientific">Granulimonas faecalis</name>
    <dbReference type="NCBI Taxonomy" id="2894155"/>
    <lineage>
        <taxon>Bacteria</taxon>
        <taxon>Bacillati</taxon>
        <taxon>Actinomycetota</taxon>
        <taxon>Coriobacteriia</taxon>
        <taxon>Coriobacteriales</taxon>
        <taxon>Kribbibacteriaceae</taxon>
        <taxon>Granulimonas</taxon>
    </lineage>
</organism>
<evidence type="ECO:0000256" key="5">
    <source>
        <dbReference type="ARBA" id="ARBA00022898"/>
    </source>
</evidence>
<gene>
    <name evidence="10" type="ORF">ATOP_08780</name>
</gene>
<dbReference type="InterPro" id="IPR000192">
    <property type="entry name" value="Aminotrans_V_dom"/>
</dbReference>
<keyword evidence="6" id="KW-0408">Iron</keyword>
<dbReference type="AlphaFoldDB" id="A0AAV5B2C4"/>
<evidence type="ECO:0000256" key="6">
    <source>
        <dbReference type="ARBA" id="ARBA00023004"/>
    </source>
</evidence>
<dbReference type="GO" id="GO:0046872">
    <property type="term" value="F:metal ion binding"/>
    <property type="evidence" value="ECO:0007669"/>
    <property type="project" value="UniProtKB-KW"/>
</dbReference>
<evidence type="ECO:0000259" key="9">
    <source>
        <dbReference type="Pfam" id="PF00266"/>
    </source>
</evidence>
<keyword evidence="5" id="KW-0663">Pyridoxal phosphate</keyword>
<evidence type="ECO:0000256" key="8">
    <source>
        <dbReference type="ARBA" id="ARBA00050776"/>
    </source>
</evidence>
<keyword evidence="11" id="KW-1185">Reference proteome</keyword>
<evidence type="ECO:0000313" key="11">
    <source>
        <dbReference type="Proteomes" id="UP001055025"/>
    </source>
</evidence>
<dbReference type="InterPro" id="IPR016454">
    <property type="entry name" value="Cysteine_dSase"/>
</dbReference>
<keyword evidence="3" id="KW-0808">Transferase</keyword>
<dbReference type="PIRSF" id="PIRSF005572">
    <property type="entry name" value="NifS"/>
    <property type="match status" value="1"/>
</dbReference>
<dbReference type="SUPFAM" id="SSF53383">
    <property type="entry name" value="PLP-dependent transferases"/>
    <property type="match status" value="1"/>
</dbReference>
<dbReference type="PANTHER" id="PTHR11601:SF34">
    <property type="entry name" value="CYSTEINE DESULFURASE"/>
    <property type="match status" value="1"/>
</dbReference>
<dbReference type="Gene3D" id="1.10.260.50">
    <property type="match status" value="1"/>
</dbReference>
<dbReference type="GO" id="GO:0031071">
    <property type="term" value="F:cysteine desulfurase activity"/>
    <property type="evidence" value="ECO:0007669"/>
    <property type="project" value="UniProtKB-EC"/>
</dbReference>
<comment type="cofactor">
    <cofactor evidence="1">
        <name>pyridoxal 5'-phosphate</name>
        <dbReference type="ChEBI" id="CHEBI:597326"/>
    </cofactor>
</comment>
<sequence length="388" mass="39414">MDRRFVYLDYAASAPLRPEAVAARSAYEAEPWACANPSSLHTLGREAQAALEGARRTVAACLGCGFRPMDVSFCGGGTEANNLGVVGLAEGARERDPGRRRVVLSAVEHDSVIDLASPLKARGFSVDVASPDPSGAVGPDRVAPLLGDDVALVCLMAANNETGVVQPVPAVAEAAKASGALVFVDAIQAFGRIPLGLSPVDGVSIAGHKIGAPQGTAALAVRGGVPYRNQEFGGGQEGGRRPGTPDVAGAVALAAVSELCVGAIPEVRPAVAALARGVYGRLCAPGTGIRPTAGAEVGDDRLPGIVSVVVEGVESETLILALDAAGFEVSAGSACSSGSLDPSHVLTAMGIPRDLALGSLRVSFDERVDPADLDAFCDELLAVVARWR</sequence>
<dbReference type="InterPro" id="IPR015424">
    <property type="entry name" value="PyrdxlP-dep_Trfase"/>
</dbReference>
<dbReference type="Gene3D" id="3.40.640.10">
    <property type="entry name" value="Type I PLP-dependent aspartate aminotransferase-like (Major domain)"/>
    <property type="match status" value="1"/>
</dbReference>
<comment type="catalytic activity">
    <reaction evidence="8">
        <text>(sulfur carrier)-H + L-cysteine = (sulfur carrier)-SH + L-alanine</text>
        <dbReference type="Rhea" id="RHEA:43892"/>
        <dbReference type="Rhea" id="RHEA-COMP:14737"/>
        <dbReference type="Rhea" id="RHEA-COMP:14739"/>
        <dbReference type="ChEBI" id="CHEBI:29917"/>
        <dbReference type="ChEBI" id="CHEBI:35235"/>
        <dbReference type="ChEBI" id="CHEBI:57972"/>
        <dbReference type="ChEBI" id="CHEBI:64428"/>
        <dbReference type="EC" id="2.8.1.7"/>
    </reaction>
</comment>
<dbReference type="PANTHER" id="PTHR11601">
    <property type="entry name" value="CYSTEINE DESULFURYLASE FAMILY MEMBER"/>
    <property type="match status" value="1"/>
</dbReference>
<dbReference type="Proteomes" id="UP001055025">
    <property type="component" value="Unassembled WGS sequence"/>
</dbReference>
<keyword evidence="7" id="KW-0411">Iron-sulfur</keyword>
<dbReference type="GO" id="GO:0051536">
    <property type="term" value="F:iron-sulfur cluster binding"/>
    <property type="evidence" value="ECO:0007669"/>
    <property type="project" value="UniProtKB-KW"/>
</dbReference>
<accession>A0AAV5B2C4</accession>
<name>A0AAV5B2C4_9ACTN</name>
<dbReference type="Pfam" id="PF00266">
    <property type="entry name" value="Aminotran_5"/>
    <property type="match status" value="1"/>
</dbReference>
<evidence type="ECO:0000256" key="2">
    <source>
        <dbReference type="ARBA" id="ARBA00006490"/>
    </source>
</evidence>
<dbReference type="EMBL" id="BQKC01000001">
    <property type="protein sequence ID" value="GJM55223.1"/>
    <property type="molecule type" value="Genomic_DNA"/>
</dbReference>
<protein>
    <submittedName>
        <fullName evidence="10">Cysteine desulfurase NifS</fullName>
    </submittedName>
</protein>
<reference evidence="10" key="1">
    <citation type="journal article" date="2022" name="Int. J. Syst. Evol. Microbiol.">
        <title>Granulimonas faecalis gen. nov., sp. nov., and Leptogranulimonas caecicola gen. nov., sp. nov., novel lactate-producing Atopobiaceae bacteria isolated from mouse intestines, and an emended description of the family Atopobiaceae.</title>
        <authorList>
            <person name="Morinaga K."/>
            <person name="Kusada H."/>
            <person name="Sakamoto S."/>
            <person name="Murakami T."/>
            <person name="Toyoda A."/>
            <person name="Mori H."/>
            <person name="Meng X.Y."/>
            <person name="Takashino M."/>
            <person name="Murotomi K."/>
            <person name="Tamaki H."/>
        </authorList>
    </citation>
    <scope>NUCLEOTIDE SEQUENCE</scope>
    <source>
        <strain evidence="10">OPF53</strain>
    </source>
</reference>
<evidence type="ECO:0000256" key="1">
    <source>
        <dbReference type="ARBA" id="ARBA00001933"/>
    </source>
</evidence>
<keyword evidence="4" id="KW-0479">Metal-binding</keyword>
<evidence type="ECO:0000256" key="7">
    <source>
        <dbReference type="ARBA" id="ARBA00023014"/>
    </source>
</evidence>
<comment type="similarity">
    <text evidence="2">Belongs to the class-V pyridoxal-phosphate-dependent aminotransferase family. NifS/IscS subfamily.</text>
</comment>
<comment type="caution">
    <text evidence="10">The sequence shown here is derived from an EMBL/GenBank/DDBJ whole genome shotgun (WGS) entry which is preliminary data.</text>
</comment>
<dbReference type="RefSeq" id="WP_265590741.1">
    <property type="nucleotide sequence ID" value="NZ_BQKC01000001.1"/>
</dbReference>
<dbReference type="Gene3D" id="3.90.1150.10">
    <property type="entry name" value="Aspartate Aminotransferase, domain 1"/>
    <property type="match status" value="1"/>
</dbReference>
<evidence type="ECO:0000256" key="3">
    <source>
        <dbReference type="ARBA" id="ARBA00022679"/>
    </source>
</evidence>
<proteinExistence type="inferred from homology"/>
<evidence type="ECO:0000313" key="10">
    <source>
        <dbReference type="EMBL" id="GJM55223.1"/>
    </source>
</evidence>
<dbReference type="InterPro" id="IPR015422">
    <property type="entry name" value="PyrdxlP-dep_Trfase_small"/>
</dbReference>